<keyword evidence="3" id="KW-1185">Reference proteome</keyword>
<sequence>MGTYDFEKEICRILQDSSKIRDYNAKLRNKYMKINNEARRLKVENSKLFSQYACTETSLAKYKAKCHAKSEEVKLLQSVINSLPPGYFDKNNQLDGPERTDSYVKSGGKKNNEPERSYSLLFLKKRFH</sequence>
<evidence type="ECO:0000256" key="1">
    <source>
        <dbReference type="SAM" id="MobiDB-lite"/>
    </source>
</evidence>
<proteinExistence type="predicted"/>
<feature type="region of interest" description="Disordered" evidence="1">
    <location>
        <begin position="85"/>
        <end position="112"/>
    </location>
</feature>
<reference evidence="2" key="1">
    <citation type="submission" date="2021-06" db="EMBL/GenBank/DDBJ databases">
        <authorList>
            <person name="Kallberg Y."/>
            <person name="Tangrot J."/>
            <person name="Rosling A."/>
        </authorList>
    </citation>
    <scope>NUCLEOTIDE SEQUENCE</scope>
    <source>
        <strain evidence="2">MA453B</strain>
    </source>
</reference>
<gene>
    <name evidence="2" type="ORF">DERYTH_LOCUS18878</name>
</gene>
<dbReference type="AlphaFoldDB" id="A0A9N9NXI5"/>
<dbReference type="OrthoDB" id="2397365at2759"/>
<evidence type="ECO:0000313" key="3">
    <source>
        <dbReference type="Proteomes" id="UP000789405"/>
    </source>
</evidence>
<dbReference type="EMBL" id="CAJVPY010019826">
    <property type="protein sequence ID" value="CAG8773071.1"/>
    <property type="molecule type" value="Genomic_DNA"/>
</dbReference>
<comment type="caution">
    <text evidence="2">The sequence shown here is derived from an EMBL/GenBank/DDBJ whole genome shotgun (WGS) entry which is preliminary data.</text>
</comment>
<accession>A0A9N9NXI5</accession>
<dbReference type="Proteomes" id="UP000789405">
    <property type="component" value="Unassembled WGS sequence"/>
</dbReference>
<evidence type="ECO:0000313" key="2">
    <source>
        <dbReference type="EMBL" id="CAG8773071.1"/>
    </source>
</evidence>
<name>A0A9N9NXI5_9GLOM</name>
<organism evidence="2 3">
    <name type="scientific">Dentiscutata erythropus</name>
    <dbReference type="NCBI Taxonomy" id="1348616"/>
    <lineage>
        <taxon>Eukaryota</taxon>
        <taxon>Fungi</taxon>
        <taxon>Fungi incertae sedis</taxon>
        <taxon>Mucoromycota</taxon>
        <taxon>Glomeromycotina</taxon>
        <taxon>Glomeromycetes</taxon>
        <taxon>Diversisporales</taxon>
        <taxon>Gigasporaceae</taxon>
        <taxon>Dentiscutata</taxon>
    </lineage>
</organism>
<protein>
    <submittedName>
        <fullName evidence="2">2342_t:CDS:1</fullName>
    </submittedName>
</protein>